<feature type="domain" description="HAT C-terminal dimerisation" evidence="1">
    <location>
        <begin position="43"/>
        <end position="125"/>
    </location>
</feature>
<gene>
    <name evidence="2" type="ORF">VFPPC_10900</name>
</gene>
<dbReference type="STRING" id="1380566.A0A179EZP2"/>
<organism evidence="2 3">
    <name type="scientific">Pochonia chlamydosporia 170</name>
    <dbReference type="NCBI Taxonomy" id="1380566"/>
    <lineage>
        <taxon>Eukaryota</taxon>
        <taxon>Fungi</taxon>
        <taxon>Dikarya</taxon>
        <taxon>Ascomycota</taxon>
        <taxon>Pezizomycotina</taxon>
        <taxon>Sordariomycetes</taxon>
        <taxon>Hypocreomycetidae</taxon>
        <taxon>Hypocreales</taxon>
        <taxon>Clavicipitaceae</taxon>
        <taxon>Pochonia</taxon>
    </lineage>
</organism>
<dbReference type="InterPro" id="IPR008906">
    <property type="entry name" value="HATC_C_dom"/>
</dbReference>
<sequence length="157" mass="17667">MATFLVCSALYSSVKAGKHRAYRTSTLPGRTSSQGSLNADRDEYDHWLSNPDAKNDALVTGPLQYWWERRDDYPRLSRMALDLLSTPPMSAECERLFSVTGQIMLPLRTRLEASTIGITQTLRSWVRNGLIEAADALVDVSEEVVDSIIWDGEEERS</sequence>
<proteinExistence type="predicted"/>
<dbReference type="PANTHER" id="PTHR47611:SF1">
    <property type="entry name" value="CCHC-TYPE DOMAIN-CONTAINING PROTEIN"/>
    <property type="match status" value="1"/>
</dbReference>
<evidence type="ECO:0000313" key="2">
    <source>
        <dbReference type="EMBL" id="OAQ58665.1"/>
    </source>
</evidence>
<dbReference type="PANTHER" id="PTHR47611">
    <property type="entry name" value="HAT DIMERISATION DOMAIN, C-TERMINAL"/>
    <property type="match status" value="1"/>
</dbReference>
<dbReference type="InterPro" id="IPR012337">
    <property type="entry name" value="RNaseH-like_sf"/>
</dbReference>
<comment type="caution">
    <text evidence="2">The sequence shown here is derived from an EMBL/GenBank/DDBJ whole genome shotgun (WGS) entry which is preliminary data.</text>
</comment>
<name>A0A179EZP2_METCM</name>
<accession>A0A179EZP2</accession>
<dbReference type="KEGG" id="pchm:VFPPC_10900"/>
<dbReference type="OrthoDB" id="2677621at2759"/>
<protein>
    <recommendedName>
        <fullName evidence="1">HAT C-terminal dimerisation domain-containing protein</fullName>
    </recommendedName>
</protein>
<dbReference type="SUPFAM" id="SSF53098">
    <property type="entry name" value="Ribonuclease H-like"/>
    <property type="match status" value="1"/>
</dbReference>
<dbReference type="AlphaFoldDB" id="A0A179EZP2"/>
<dbReference type="GeneID" id="28853190"/>
<dbReference type="RefSeq" id="XP_018136784.1">
    <property type="nucleotide sequence ID" value="XM_018289196.1"/>
</dbReference>
<dbReference type="EMBL" id="LSBJ02000014">
    <property type="protein sequence ID" value="OAQ58665.1"/>
    <property type="molecule type" value="Genomic_DNA"/>
</dbReference>
<dbReference type="GO" id="GO:0046983">
    <property type="term" value="F:protein dimerization activity"/>
    <property type="evidence" value="ECO:0007669"/>
    <property type="project" value="InterPro"/>
</dbReference>
<reference evidence="2 3" key="1">
    <citation type="journal article" date="2016" name="PLoS Pathog.">
        <title>Biosynthesis of antibiotic leucinostatins in bio-control fungus Purpureocillium lilacinum and their inhibition on phytophthora revealed by genome mining.</title>
        <authorList>
            <person name="Wang G."/>
            <person name="Liu Z."/>
            <person name="Lin R."/>
            <person name="Li E."/>
            <person name="Mao Z."/>
            <person name="Ling J."/>
            <person name="Yang Y."/>
            <person name="Yin W.B."/>
            <person name="Xie B."/>
        </authorList>
    </citation>
    <scope>NUCLEOTIDE SEQUENCE [LARGE SCALE GENOMIC DNA]</scope>
    <source>
        <strain evidence="2">170</strain>
    </source>
</reference>
<evidence type="ECO:0000313" key="3">
    <source>
        <dbReference type="Proteomes" id="UP000078397"/>
    </source>
</evidence>
<dbReference type="Proteomes" id="UP000078397">
    <property type="component" value="Unassembled WGS sequence"/>
</dbReference>
<evidence type="ECO:0000259" key="1">
    <source>
        <dbReference type="Pfam" id="PF05699"/>
    </source>
</evidence>
<keyword evidence="3" id="KW-1185">Reference proteome</keyword>
<dbReference type="Pfam" id="PF05699">
    <property type="entry name" value="Dimer_Tnp_hAT"/>
    <property type="match status" value="1"/>
</dbReference>